<dbReference type="HOGENOM" id="CLU_087206_0_0_11"/>
<evidence type="ECO:0000313" key="2">
    <source>
        <dbReference type="EMBL" id="ADP78092.1"/>
    </source>
</evidence>
<dbReference type="InParanoid" id="E3J254"/>
<dbReference type="PANTHER" id="PTHR36456">
    <property type="entry name" value="UPF0232 PROTEIN SCO3875"/>
    <property type="match status" value="1"/>
</dbReference>
<dbReference type="AlphaFoldDB" id="E3J254"/>
<name>E3J254_PSEI1</name>
<feature type="compositionally biased region" description="Low complexity" evidence="1">
    <location>
        <begin position="18"/>
        <end position="30"/>
    </location>
</feature>
<protein>
    <submittedName>
        <fullName evidence="2">Uncharacterized protein</fullName>
    </submittedName>
</protein>
<reference evidence="2 3" key="1">
    <citation type="submission" date="2010-10" db="EMBL/GenBank/DDBJ databases">
        <title>Complete sequence of Frankia sp. EuI1c.</title>
        <authorList>
            <consortium name="US DOE Joint Genome Institute"/>
            <person name="Lucas S."/>
            <person name="Copeland A."/>
            <person name="Lapidus A."/>
            <person name="Cheng J.-F."/>
            <person name="Bruce D."/>
            <person name="Goodwin L."/>
            <person name="Pitluck S."/>
            <person name="Chertkov O."/>
            <person name="Detter J.C."/>
            <person name="Han C."/>
            <person name="Tapia R."/>
            <person name="Land M."/>
            <person name="Hauser L."/>
            <person name="Jeffries C."/>
            <person name="Kyrpides N."/>
            <person name="Ivanova N."/>
            <person name="Mikhailova N."/>
            <person name="Beauchemin N."/>
            <person name="Sen A."/>
            <person name="Sur S.A."/>
            <person name="Gtari M."/>
            <person name="Wall L."/>
            <person name="Tisa L."/>
            <person name="Woyke T."/>
        </authorList>
    </citation>
    <scope>NUCLEOTIDE SEQUENCE [LARGE SCALE GENOMIC DNA]</scope>
    <source>
        <strain evidence="3">DSM 45817 / CECT 9037 / EuI1c</strain>
    </source>
</reference>
<dbReference type="RefSeq" id="WP_013421215.1">
    <property type="nucleotide sequence ID" value="NC_014666.1"/>
</dbReference>
<dbReference type="KEGG" id="fri:FraEuI1c_0004"/>
<feature type="compositionally biased region" description="Low complexity" evidence="1">
    <location>
        <begin position="50"/>
        <end position="61"/>
    </location>
</feature>
<dbReference type="Pfam" id="PF05258">
    <property type="entry name" value="DciA"/>
    <property type="match status" value="1"/>
</dbReference>
<dbReference type="PANTHER" id="PTHR36456:SF1">
    <property type="entry name" value="UPF0232 PROTEIN SCO3875"/>
    <property type="match status" value="1"/>
</dbReference>
<evidence type="ECO:0000313" key="3">
    <source>
        <dbReference type="Proteomes" id="UP000002484"/>
    </source>
</evidence>
<dbReference type="STRING" id="298654.FraEuI1c_0004"/>
<dbReference type="EMBL" id="CP002299">
    <property type="protein sequence ID" value="ADP78092.1"/>
    <property type="molecule type" value="Genomic_DNA"/>
</dbReference>
<dbReference type="Proteomes" id="UP000002484">
    <property type="component" value="Chromosome"/>
</dbReference>
<dbReference type="InterPro" id="IPR007922">
    <property type="entry name" value="DciA-like"/>
</dbReference>
<dbReference type="eggNOG" id="COG5512">
    <property type="taxonomic scope" value="Bacteria"/>
</dbReference>
<proteinExistence type="predicted"/>
<keyword evidence="3" id="KW-1185">Reference proteome</keyword>
<accession>E3J254</accession>
<feature type="region of interest" description="Disordered" evidence="1">
    <location>
        <begin position="178"/>
        <end position="202"/>
    </location>
</feature>
<evidence type="ECO:0000256" key="1">
    <source>
        <dbReference type="SAM" id="MobiDB-lite"/>
    </source>
</evidence>
<feature type="compositionally biased region" description="Gly residues" evidence="1">
    <location>
        <begin position="40"/>
        <end position="49"/>
    </location>
</feature>
<gene>
    <name evidence="2" type="ordered locus">FraEuI1c_0004</name>
</gene>
<sequence length="202" mass="21049">MSPDPAEPDQNGAPRVTGADLARQVLAAAKADARARARGGRPGGGGSPGRGADASAAGATPGDDDREPPRRPRLPGIAAPGREWREPTSFAASINRMLAARGWQTKAKDSGVLANWDVIVGPEIASHATPVSLRDGLLELEAESTAWATQLRLLAPRLLGVLRRELGEGVVSRITVRGPSAPSWRHGPAQMPGGRGPRDTYG</sequence>
<feature type="region of interest" description="Disordered" evidence="1">
    <location>
        <begin position="1"/>
        <end position="83"/>
    </location>
</feature>
<organism evidence="2 3">
    <name type="scientific">Pseudofrankia inefficax (strain DSM 45817 / CECT 9037 / DDB 130130 / EuI1c)</name>
    <name type="common">Frankia inefficax</name>
    <dbReference type="NCBI Taxonomy" id="298654"/>
    <lineage>
        <taxon>Bacteria</taxon>
        <taxon>Bacillati</taxon>
        <taxon>Actinomycetota</taxon>
        <taxon>Actinomycetes</taxon>
        <taxon>Frankiales</taxon>
        <taxon>Frankiaceae</taxon>
        <taxon>Pseudofrankia</taxon>
    </lineage>
</organism>